<feature type="domain" description="DZANK-type" evidence="2">
    <location>
        <begin position="3"/>
        <end position="61"/>
    </location>
</feature>
<name>A0AAU8GB71_9CHLR</name>
<proteinExistence type="predicted"/>
<feature type="transmembrane region" description="Helical" evidence="1">
    <location>
        <begin position="90"/>
        <end position="111"/>
    </location>
</feature>
<keyword evidence="1" id="KW-0472">Membrane</keyword>
<reference evidence="3" key="1">
    <citation type="submission" date="2024-06" db="EMBL/GenBank/DDBJ databases">
        <title>A Novel Isolate, Dehalogenimonas sp. Strain 4OHTPN, Dechlorinates Aromatic 4 Hydroxy chlorothalonil by a Novel Reductive Dehalogenase.</title>
        <authorList>
            <person name="Liu G."/>
        </authorList>
    </citation>
    <scope>NUCLEOTIDE SEQUENCE</scope>
    <source>
        <strain evidence="3">4OHTPN</strain>
    </source>
</reference>
<accession>A0AAU8GB71</accession>
<dbReference type="AlphaFoldDB" id="A0AAU8GB71"/>
<evidence type="ECO:0000259" key="2">
    <source>
        <dbReference type="Pfam" id="PF12773"/>
    </source>
</evidence>
<feature type="transmembrane region" description="Helical" evidence="1">
    <location>
        <begin position="123"/>
        <end position="143"/>
    </location>
</feature>
<evidence type="ECO:0000256" key="1">
    <source>
        <dbReference type="SAM" id="Phobius"/>
    </source>
</evidence>
<dbReference type="Pfam" id="PF12773">
    <property type="entry name" value="DZR"/>
    <property type="match status" value="1"/>
</dbReference>
<dbReference type="EMBL" id="CP159307">
    <property type="protein sequence ID" value="XCH33621.1"/>
    <property type="molecule type" value="Genomic_DNA"/>
</dbReference>
<organism evidence="3">
    <name type="scientific">Dehalogenimonas sp. 4OHTPN</name>
    <dbReference type="NCBI Taxonomy" id="3166643"/>
    <lineage>
        <taxon>Bacteria</taxon>
        <taxon>Bacillati</taxon>
        <taxon>Chloroflexota</taxon>
        <taxon>Dehalococcoidia</taxon>
        <taxon>Dehalococcoidales</taxon>
        <taxon>Dehalococcoidaceae</taxon>
        <taxon>Dehalogenimonas</taxon>
    </lineage>
</organism>
<protein>
    <submittedName>
        <fullName evidence="3">Zinc ribbon domain-containing protein</fullName>
    </submittedName>
</protein>
<dbReference type="RefSeq" id="WP_353714844.1">
    <property type="nucleotide sequence ID" value="NZ_CP159307.1"/>
</dbReference>
<sequence>MRCPKCGGANESGSRFCGVCGAAMASARPAAPPPAPAPSQVYCQRCGAPNPAGSKFCEGCGSAMGTAAAAQPAAPAGAAPAKAAAGKPPGALWVLPVLFGWLGGIIAWAAATGTNPSTARKMLALGFLVTLIWVGVVIALDMAESGFSFSDFSFE</sequence>
<keyword evidence="1" id="KW-1133">Transmembrane helix</keyword>
<dbReference type="InterPro" id="IPR025874">
    <property type="entry name" value="DZR"/>
</dbReference>
<keyword evidence="1" id="KW-0812">Transmembrane</keyword>
<evidence type="ECO:0000313" key="3">
    <source>
        <dbReference type="EMBL" id="XCH33621.1"/>
    </source>
</evidence>
<gene>
    <name evidence="3" type="ORF">ABV300_01755</name>
</gene>